<organism evidence="7 8">
    <name type="scientific">Usitatibacter rugosus</name>
    <dbReference type="NCBI Taxonomy" id="2732067"/>
    <lineage>
        <taxon>Bacteria</taxon>
        <taxon>Pseudomonadati</taxon>
        <taxon>Pseudomonadota</taxon>
        <taxon>Betaproteobacteria</taxon>
        <taxon>Nitrosomonadales</taxon>
        <taxon>Usitatibacteraceae</taxon>
        <taxon>Usitatibacter</taxon>
    </lineage>
</organism>
<dbReference type="PROSITE" id="PS50977">
    <property type="entry name" value="HTH_TETR_2"/>
    <property type="match status" value="1"/>
</dbReference>
<dbReference type="SUPFAM" id="SSF48498">
    <property type="entry name" value="Tetracyclin repressor-like, C-terminal domain"/>
    <property type="match status" value="1"/>
</dbReference>
<dbReference type="AlphaFoldDB" id="A0A6M4GW49"/>
<keyword evidence="1" id="KW-0678">Repressor</keyword>
<evidence type="ECO:0000259" key="6">
    <source>
        <dbReference type="PROSITE" id="PS50977"/>
    </source>
</evidence>
<proteinExistence type="predicted"/>
<keyword evidence="2" id="KW-0805">Transcription regulation</keyword>
<dbReference type="Gene3D" id="1.10.357.10">
    <property type="entry name" value="Tetracycline Repressor, domain 2"/>
    <property type="match status" value="1"/>
</dbReference>
<gene>
    <name evidence="7" type="ORF">DSM104443_01637</name>
</gene>
<evidence type="ECO:0000256" key="3">
    <source>
        <dbReference type="ARBA" id="ARBA00023125"/>
    </source>
</evidence>
<dbReference type="PANTHER" id="PTHR47506">
    <property type="entry name" value="TRANSCRIPTIONAL REGULATORY PROTEIN"/>
    <property type="match status" value="1"/>
</dbReference>
<dbReference type="RefSeq" id="WP_171091188.1">
    <property type="nucleotide sequence ID" value="NZ_CP053069.1"/>
</dbReference>
<protein>
    <recommendedName>
        <fullName evidence="6">HTH tetR-type domain-containing protein</fullName>
    </recommendedName>
</protein>
<dbReference type="Proteomes" id="UP000501534">
    <property type="component" value="Chromosome"/>
</dbReference>
<evidence type="ECO:0000256" key="1">
    <source>
        <dbReference type="ARBA" id="ARBA00022491"/>
    </source>
</evidence>
<dbReference type="Pfam" id="PF16925">
    <property type="entry name" value="TetR_C_13"/>
    <property type="match status" value="1"/>
</dbReference>
<evidence type="ECO:0000256" key="5">
    <source>
        <dbReference type="PROSITE-ProRule" id="PRU00335"/>
    </source>
</evidence>
<dbReference type="PROSITE" id="PS01081">
    <property type="entry name" value="HTH_TETR_1"/>
    <property type="match status" value="1"/>
</dbReference>
<dbReference type="EMBL" id="CP053069">
    <property type="protein sequence ID" value="QJR10573.1"/>
    <property type="molecule type" value="Genomic_DNA"/>
</dbReference>
<dbReference type="SUPFAM" id="SSF46689">
    <property type="entry name" value="Homeodomain-like"/>
    <property type="match status" value="1"/>
</dbReference>
<dbReference type="InterPro" id="IPR009057">
    <property type="entry name" value="Homeodomain-like_sf"/>
</dbReference>
<dbReference type="PRINTS" id="PR00455">
    <property type="entry name" value="HTHTETR"/>
</dbReference>
<keyword evidence="3 5" id="KW-0238">DNA-binding</keyword>
<dbReference type="InterPro" id="IPR001647">
    <property type="entry name" value="HTH_TetR"/>
</dbReference>
<evidence type="ECO:0000256" key="2">
    <source>
        <dbReference type="ARBA" id="ARBA00023015"/>
    </source>
</evidence>
<sequence>MNAQPDAPRTPRDPEKTRDRILDAAQALILEAGFSATTVDAVVGRAGITKGAFFHHFASKAALAHAVIERFAEWDRKMLEQMVVRAERIASDPLQQLLTLLALYEEVFETQGDPSSGCLFASYIYEKKLFGPETIDVLRGSVREWRRVMRHRLELVLVKYKARREVDLDTLADLFYSLTEGAYVMTKTLDDRRLLARQTRELRNYFELLFEPR</sequence>
<keyword evidence="8" id="KW-1185">Reference proteome</keyword>
<dbReference type="KEGG" id="uru:DSM104443_01637"/>
<evidence type="ECO:0000313" key="8">
    <source>
        <dbReference type="Proteomes" id="UP000501534"/>
    </source>
</evidence>
<feature type="domain" description="HTH tetR-type" evidence="6">
    <location>
        <begin position="15"/>
        <end position="75"/>
    </location>
</feature>
<feature type="DNA-binding region" description="H-T-H motif" evidence="5">
    <location>
        <begin position="38"/>
        <end position="57"/>
    </location>
</feature>
<dbReference type="InterPro" id="IPR023772">
    <property type="entry name" value="DNA-bd_HTH_TetR-type_CS"/>
</dbReference>
<evidence type="ECO:0000256" key="4">
    <source>
        <dbReference type="ARBA" id="ARBA00023163"/>
    </source>
</evidence>
<dbReference type="InterPro" id="IPR011075">
    <property type="entry name" value="TetR_C"/>
</dbReference>
<dbReference type="Pfam" id="PF00440">
    <property type="entry name" value="TetR_N"/>
    <property type="match status" value="1"/>
</dbReference>
<evidence type="ECO:0000313" key="7">
    <source>
        <dbReference type="EMBL" id="QJR10573.1"/>
    </source>
</evidence>
<dbReference type="GO" id="GO:0003677">
    <property type="term" value="F:DNA binding"/>
    <property type="evidence" value="ECO:0007669"/>
    <property type="project" value="UniProtKB-UniRule"/>
</dbReference>
<dbReference type="InterPro" id="IPR036271">
    <property type="entry name" value="Tet_transcr_reg_TetR-rel_C_sf"/>
</dbReference>
<name>A0A6M4GW49_9PROT</name>
<accession>A0A6M4GW49</accession>
<reference evidence="7 8" key="1">
    <citation type="submission" date="2020-04" db="EMBL/GenBank/DDBJ databases">
        <title>Usitatibacter rugosus gen. nov., sp. nov. and Usitatibacter palustris sp. nov., novel members of Usitatibacteraceae fam. nov. within the order Nitrosomonadales isolated from soil.</title>
        <authorList>
            <person name="Huber K.J."/>
            <person name="Neumann-Schaal M."/>
            <person name="Geppert A."/>
            <person name="Luckner M."/>
            <person name="Wanner G."/>
            <person name="Overmann J."/>
        </authorList>
    </citation>
    <scope>NUCLEOTIDE SEQUENCE [LARGE SCALE GENOMIC DNA]</scope>
    <source>
        <strain evidence="7 8">0125_3</strain>
    </source>
</reference>
<dbReference type="PANTHER" id="PTHR47506:SF1">
    <property type="entry name" value="HTH-TYPE TRANSCRIPTIONAL REGULATOR YJDC"/>
    <property type="match status" value="1"/>
</dbReference>
<keyword evidence="4" id="KW-0804">Transcription</keyword>